<dbReference type="Gene3D" id="3.90.25.10">
    <property type="entry name" value="UDP-galactose 4-epimerase, domain 1"/>
    <property type="match status" value="1"/>
</dbReference>
<comment type="caution">
    <text evidence="4">The sequence shown here is derived from an EMBL/GenBank/DDBJ whole genome shotgun (WGS) entry which is preliminary data.</text>
</comment>
<accession>A0A6N9TQ44</accession>
<dbReference type="GO" id="GO:0019305">
    <property type="term" value="P:dTDP-rhamnose biosynthetic process"/>
    <property type="evidence" value="ECO:0007669"/>
    <property type="project" value="UniProtKB-UniPathway"/>
</dbReference>
<keyword evidence="2 4" id="KW-0560">Oxidoreductase</keyword>
<comment type="function">
    <text evidence="2">Catalyzes the reduction of dTDP-6-deoxy-L-lyxo-4-hexulose to yield dTDP-L-rhamnose.</text>
</comment>
<dbReference type="InterPro" id="IPR029903">
    <property type="entry name" value="RmlD-like-bd"/>
</dbReference>
<name>A0A6N9TQ44_DISTH</name>
<organism evidence="4 5">
    <name type="scientific">Dissulfurirhabdus thermomarina</name>
    <dbReference type="NCBI Taxonomy" id="1765737"/>
    <lineage>
        <taxon>Bacteria</taxon>
        <taxon>Deltaproteobacteria</taxon>
        <taxon>Dissulfurirhabdaceae</taxon>
        <taxon>Dissulfurirhabdus</taxon>
    </lineage>
</organism>
<protein>
    <recommendedName>
        <fullName evidence="2">dTDP-4-dehydrorhamnose reductase</fullName>
        <ecNumber evidence="2">1.1.1.133</ecNumber>
    </recommendedName>
</protein>
<dbReference type="Gene3D" id="3.40.50.720">
    <property type="entry name" value="NAD(P)-binding Rossmann-like Domain"/>
    <property type="match status" value="1"/>
</dbReference>
<evidence type="ECO:0000313" key="4">
    <source>
        <dbReference type="EMBL" id="NDY43395.1"/>
    </source>
</evidence>
<gene>
    <name evidence="4" type="primary">rfbD</name>
    <name evidence="4" type="ORF">G3N55_11155</name>
</gene>
<dbReference type="InterPro" id="IPR036291">
    <property type="entry name" value="NAD(P)-bd_dom_sf"/>
</dbReference>
<dbReference type="EC" id="1.1.1.133" evidence="2"/>
<dbReference type="NCBIfam" id="TIGR01214">
    <property type="entry name" value="rmlD"/>
    <property type="match status" value="1"/>
</dbReference>
<comment type="similarity">
    <text evidence="1 2">Belongs to the dTDP-4-dehydrorhamnose reductase family.</text>
</comment>
<dbReference type="CDD" id="cd05254">
    <property type="entry name" value="dTDP_HR_like_SDR_e"/>
    <property type="match status" value="1"/>
</dbReference>
<dbReference type="GO" id="GO:0008831">
    <property type="term" value="F:dTDP-4-dehydrorhamnose reductase activity"/>
    <property type="evidence" value="ECO:0007669"/>
    <property type="project" value="UniProtKB-EC"/>
</dbReference>
<dbReference type="InterPro" id="IPR005913">
    <property type="entry name" value="dTDP_dehydrorham_reduct"/>
</dbReference>
<dbReference type="AlphaFoldDB" id="A0A6N9TQ44"/>
<proteinExistence type="inferred from homology"/>
<reference evidence="4 5" key="1">
    <citation type="submission" date="2020-02" db="EMBL/GenBank/DDBJ databases">
        <title>Comparative genomics of sulfur disproportionating microorganisms.</title>
        <authorList>
            <person name="Ward L.M."/>
            <person name="Bertran E."/>
            <person name="Johnston D.T."/>
        </authorList>
    </citation>
    <scope>NUCLEOTIDE SEQUENCE [LARGE SCALE GENOMIC DNA]</scope>
    <source>
        <strain evidence="4 5">DSM 100025</strain>
    </source>
</reference>
<dbReference type="UniPathway" id="UPA00124"/>
<dbReference type="SUPFAM" id="SSF51735">
    <property type="entry name" value="NAD(P)-binding Rossmann-fold domains"/>
    <property type="match status" value="1"/>
</dbReference>
<keyword evidence="5" id="KW-1185">Reference proteome</keyword>
<evidence type="ECO:0000259" key="3">
    <source>
        <dbReference type="Pfam" id="PF04321"/>
    </source>
</evidence>
<feature type="domain" description="RmlD-like substrate binding" evidence="3">
    <location>
        <begin position="2"/>
        <end position="276"/>
    </location>
</feature>
<dbReference type="PANTHER" id="PTHR10491:SF4">
    <property type="entry name" value="METHIONINE ADENOSYLTRANSFERASE 2 SUBUNIT BETA"/>
    <property type="match status" value="1"/>
</dbReference>
<dbReference type="Proteomes" id="UP000469346">
    <property type="component" value="Unassembled WGS sequence"/>
</dbReference>
<evidence type="ECO:0000256" key="2">
    <source>
        <dbReference type="RuleBase" id="RU364082"/>
    </source>
</evidence>
<comment type="pathway">
    <text evidence="2">Carbohydrate biosynthesis; dTDP-L-rhamnose biosynthesis.</text>
</comment>
<dbReference type="Pfam" id="PF04321">
    <property type="entry name" value="RmlD_sub_bind"/>
    <property type="match status" value="1"/>
</dbReference>
<keyword evidence="2" id="KW-0521">NADP</keyword>
<dbReference type="EMBL" id="JAAGRR010000163">
    <property type="protein sequence ID" value="NDY43395.1"/>
    <property type="molecule type" value="Genomic_DNA"/>
</dbReference>
<sequence>MLVTGAGGMLGRDVVERFRRHADVVPRLRSELDVSSPQACIRGLKDVRPDVVVNCAAFTRVDDCETERGAAYLVNAKGPGHLAWACRECGTRLVHMSTDYVFDGQGRQPYRETDATRPVNVYGASKLAGEQAIQSMGGDYLIVRTAWLYGRHGPNFVRTILRLAEEKEILHVVSDQRGSPTYTPDLALGLWWLVAQGARGIVHVTNEGTCTWYEFAREIFRLTGRDPDRVRPVATRDYPRPARRPAYSVLDTSFFAALTGGRLRRWNEALVDYLEAEGLPASDGEGEGAADPLAAG</sequence>
<dbReference type="GO" id="GO:0005829">
    <property type="term" value="C:cytosol"/>
    <property type="evidence" value="ECO:0007669"/>
    <property type="project" value="TreeGrafter"/>
</dbReference>
<evidence type="ECO:0000256" key="1">
    <source>
        <dbReference type="ARBA" id="ARBA00010944"/>
    </source>
</evidence>
<dbReference type="PANTHER" id="PTHR10491">
    <property type="entry name" value="DTDP-4-DEHYDRORHAMNOSE REDUCTASE"/>
    <property type="match status" value="1"/>
</dbReference>
<dbReference type="FunFam" id="3.40.50.720:FF:000159">
    <property type="entry name" value="dTDP-4-dehydrorhamnose reductase"/>
    <property type="match status" value="1"/>
</dbReference>
<evidence type="ECO:0000313" key="5">
    <source>
        <dbReference type="Proteomes" id="UP000469346"/>
    </source>
</evidence>